<dbReference type="Proteomes" id="UP000029861">
    <property type="component" value="Unassembled WGS sequence"/>
</dbReference>
<dbReference type="PANTHER" id="PTHR43071:SF1">
    <property type="entry name" value="2-AMINO-4-HYDROXY-6-HYDROXYMETHYLDIHYDROPTERIDINE PYROPHOSPHOKINASE"/>
    <property type="match status" value="1"/>
</dbReference>
<evidence type="ECO:0000256" key="9">
    <source>
        <dbReference type="ARBA" id="ARBA00022909"/>
    </source>
</evidence>
<dbReference type="GO" id="GO:0005524">
    <property type="term" value="F:ATP binding"/>
    <property type="evidence" value="ECO:0007669"/>
    <property type="project" value="UniProtKB-KW"/>
</dbReference>
<evidence type="ECO:0000313" key="14">
    <source>
        <dbReference type="EMBL" id="GAB0172040.1"/>
    </source>
</evidence>
<dbReference type="CDD" id="cd00483">
    <property type="entry name" value="HPPK"/>
    <property type="match status" value="1"/>
</dbReference>
<evidence type="ECO:0000256" key="4">
    <source>
        <dbReference type="ARBA" id="ARBA00016218"/>
    </source>
</evidence>
<evidence type="ECO:0000259" key="13">
    <source>
        <dbReference type="PROSITE" id="PS00794"/>
    </source>
</evidence>
<accession>A0A099VNW8</accession>
<keyword evidence="8" id="KW-0067">ATP-binding</keyword>
<keyword evidence="5 15" id="KW-0808">Transferase</keyword>
<dbReference type="AlphaFoldDB" id="A0A099VNW8"/>
<protein>
    <recommendedName>
        <fullName evidence="4">2-amino-4-hydroxy-6-hydroxymethyldihydropteridine pyrophosphokinase</fullName>
        <ecNumber evidence="3">2.7.6.3</ecNumber>
    </recommendedName>
    <alternativeName>
        <fullName evidence="11">6-hydroxymethyl-7,8-dihydropterin pyrophosphokinase</fullName>
    </alternativeName>
    <alternativeName>
        <fullName evidence="12">7,8-dihydro-6-hydroxymethylpterin-pyrophosphokinase</fullName>
    </alternativeName>
</protein>
<dbReference type="EMBL" id="JRPK02000007">
    <property type="protein sequence ID" value="TLD98835.1"/>
    <property type="molecule type" value="Genomic_DNA"/>
</dbReference>
<dbReference type="EMBL" id="BAAFHN010000001">
    <property type="protein sequence ID" value="GAB0172040.1"/>
    <property type="molecule type" value="Genomic_DNA"/>
</dbReference>
<comment type="function">
    <text evidence="10">Catalyzes the transfer of pyrophosphate from adenosine triphosphate (ATP) to 6-hydroxymethyl-7,8-dihydropterin, an enzymatic step in folate biosynthesis pathway.</text>
</comment>
<feature type="domain" description="7,8-dihydro-6-hydroxymethylpterin-pyrophosphokinase" evidence="13">
    <location>
        <begin position="108"/>
        <end position="119"/>
    </location>
</feature>
<dbReference type="Proteomes" id="UP001562457">
    <property type="component" value="Unassembled WGS sequence"/>
</dbReference>
<dbReference type="GO" id="GO:0046654">
    <property type="term" value="P:tetrahydrofolate biosynthetic process"/>
    <property type="evidence" value="ECO:0007669"/>
    <property type="project" value="UniProtKB-UniPathway"/>
</dbReference>
<evidence type="ECO:0000313" key="18">
    <source>
        <dbReference type="Proteomes" id="UP000029878"/>
    </source>
</evidence>
<dbReference type="Gene3D" id="3.30.70.560">
    <property type="entry name" value="7,8-Dihydro-6-hydroxymethylpterin-pyrophosphokinase HPPK"/>
    <property type="match status" value="1"/>
</dbReference>
<keyword evidence="19" id="KW-1185">Reference proteome</keyword>
<dbReference type="PROSITE" id="PS00794">
    <property type="entry name" value="HPPK"/>
    <property type="match status" value="1"/>
</dbReference>
<dbReference type="GO" id="GO:0016301">
    <property type="term" value="F:kinase activity"/>
    <property type="evidence" value="ECO:0007669"/>
    <property type="project" value="UniProtKB-KW"/>
</dbReference>
<name>A0A099VNW8_9HELI</name>
<evidence type="ECO:0000256" key="6">
    <source>
        <dbReference type="ARBA" id="ARBA00022741"/>
    </source>
</evidence>
<evidence type="ECO:0000256" key="7">
    <source>
        <dbReference type="ARBA" id="ARBA00022777"/>
    </source>
</evidence>
<evidence type="ECO:0000256" key="11">
    <source>
        <dbReference type="ARBA" id="ARBA00029766"/>
    </source>
</evidence>
<dbReference type="SUPFAM" id="SSF55083">
    <property type="entry name" value="6-hydroxymethyl-7,8-dihydropterin pyrophosphokinase, HPPK"/>
    <property type="match status" value="1"/>
</dbReference>
<comment type="caution">
    <text evidence="15">The sequence shown here is derived from an EMBL/GenBank/DDBJ whole genome shotgun (WGS) entry which is preliminary data.</text>
</comment>
<proteinExistence type="inferred from homology"/>
<comment type="similarity">
    <text evidence="2">Belongs to the HPPK family.</text>
</comment>
<dbReference type="EC" id="2.7.6.3" evidence="3"/>
<comment type="pathway">
    <text evidence="1">Cofactor biosynthesis; tetrahydrofolate biosynthesis; 2-amino-4-hydroxy-6-hydroxymethyl-7,8-dihydropteridine diphosphate from 7,8-dihydroneopterin triphosphate: step 4/4.</text>
</comment>
<dbReference type="NCBIfam" id="TIGR01498">
    <property type="entry name" value="folK"/>
    <property type="match status" value="1"/>
</dbReference>
<organism evidence="15 18">
    <name type="scientific">Helicobacter trogontum</name>
    <dbReference type="NCBI Taxonomy" id="50960"/>
    <lineage>
        <taxon>Bacteria</taxon>
        <taxon>Pseudomonadati</taxon>
        <taxon>Campylobacterota</taxon>
        <taxon>Epsilonproteobacteria</taxon>
        <taxon>Campylobacterales</taxon>
        <taxon>Helicobacteraceae</taxon>
        <taxon>Helicobacter</taxon>
    </lineage>
</organism>
<sequence>MKLFTKHFPYVQRGCKSYANMVVWGVGANVGHCIKTFEQLFSCLHRHPKIQIHSTAYIYKNPPFGYKMQPDFYNTSIVFSTSLCVRSLFSLMFYFERKFGRERVRLMKNGERSLDIDLIFYARKKANLAHMYLPHRDYANRQSVLQPLTFQLGLFK</sequence>
<keyword evidence="7 15" id="KW-0418">Kinase</keyword>
<reference evidence="14 19" key="3">
    <citation type="submission" date="2024-06" db="EMBL/GenBank/DDBJ databases">
        <title>Draft genome sequence of Helicobacter trogontum NHP16-4001.</title>
        <authorList>
            <person name="Rimbara E."/>
            <person name="Suzuki M."/>
        </authorList>
    </citation>
    <scope>NUCLEOTIDE SEQUENCE [LARGE SCALE GENOMIC DNA]</scope>
    <source>
        <strain evidence="14 19">NHP16-4001</strain>
    </source>
</reference>
<dbReference type="eggNOG" id="COG0801">
    <property type="taxonomic scope" value="Bacteria"/>
</dbReference>
<dbReference type="STRING" id="50960.LS81_05600"/>
<evidence type="ECO:0000313" key="19">
    <source>
        <dbReference type="Proteomes" id="UP001562457"/>
    </source>
</evidence>
<evidence type="ECO:0000313" key="17">
    <source>
        <dbReference type="Proteomes" id="UP000029861"/>
    </source>
</evidence>
<keyword evidence="9" id="KW-0289">Folate biosynthesis</keyword>
<dbReference type="PANTHER" id="PTHR43071">
    <property type="entry name" value="2-AMINO-4-HYDROXY-6-HYDROXYMETHYLDIHYDROPTERIDINE PYROPHOSPHOKINASE"/>
    <property type="match status" value="1"/>
</dbReference>
<evidence type="ECO:0000256" key="3">
    <source>
        <dbReference type="ARBA" id="ARBA00013253"/>
    </source>
</evidence>
<dbReference type="RefSeq" id="WP_034318377.1">
    <property type="nucleotide sequence ID" value="NZ_BAAFHN010000001.1"/>
</dbReference>
<dbReference type="OrthoDB" id="9808041at2"/>
<evidence type="ECO:0000256" key="2">
    <source>
        <dbReference type="ARBA" id="ARBA00005810"/>
    </source>
</evidence>
<dbReference type="UniPathway" id="UPA00077">
    <property type="reaction ID" value="UER00155"/>
</dbReference>
<evidence type="ECO:0000256" key="12">
    <source>
        <dbReference type="ARBA" id="ARBA00033413"/>
    </source>
</evidence>
<dbReference type="GO" id="GO:0046656">
    <property type="term" value="P:folic acid biosynthetic process"/>
    <property type="evidence" value="ECO:0007669"/>
    <property type="project" value="UniProtKB-KW"/>
</dbReference>
<evidence type="ECO:0000256" key="8">
    <source>
        <dbReference type="ARBA" id="ARBA00022840"/>
    </source>
</evidence>
<evidence type="ECO:0000313" key="16">
    <source>
        <dbReference type="EMBL" id="TLD98835.1"/>
    </source>
</evidence>
<reference evidence="17 18" key="1">
    <citation type="journal article" date="2014" name="Genome Announc.">
        <title>Draft genome sequences of eight enterohepatic helicobacter species isolated from both laboratory and wild rodents.</title>
        <authorList>
            <person name="Sheh A."/>
            <person name="Shen Z."/>
            <person name="Fox J.G."/>
        </authorList>
    </citation>
    <scope>NUCLEOTIDE SEQUENCE [LARGE SCALE GENOMIC DNA]</scope>
    <source>
        <strain evidence="16 17">ATCC 49310</strain>
        <strain evidence="15 18">ATCC 700114</strain>
    </source>
</reference>
<keyword evidence="6" id="KW-0547">Nucleotide-binding</keyword>
<evidence type="ECO:0000256" key="5">
    <source>
        <dbReference type="ARBA" id="ARBA00022679"/>
    </source>
</evidence>
<dbReference type="InterPro" id="IPR000550">
    <property type="entry name" value="Hppk"/>
</dbReference>
<evidence type="ECO:0000256" key="10">
    <source>
        <dbReference type="ARBA" id="ARBA00029409"/>
    </source>
</evidence>
<evidence type="ECO:0000313" key="15">
    <source>
        <dbReference type="EMBL" id="TLD83388.1"/>
    </source>
</evidence>
<gene>
    <name evidence="15" type="primary">folK</name>
    <name evidence="16" type="ORF">LS80_003185</name>
    <name evidence="15" type="ORF">LS81_004660</name>
    <name evidence="14" type="ORF">NHP164001_00530</name>
</gene>
<evidence type="ECO:0000256" key="1">
    <source>
        <dbReference type="ARBA" id="ARBA00005051"/>
    </source>
</evidence>
<reference evidence="16" key="2">
    <citation type="submission" date="2018-04" db="EMBL/GenBank/DDBJ databases">
        <authorList>
            <person name="Sheh A."/>
            <person name="Shen Z."/>
            <person name="Mannion A.J."/>
            <person name="Fox J.G."/>
        </authorList>
    </citation>
    <scope>NUCLEOTIDE SEQUENCE</scope>
    <source>
        <strain evidence="16">ATCC 49310</strain>
    </source>
</reference>
<dbReference type="Pfam" id="PF01288">
    <property type="entry name" value="HPPK"/>
    <property type="match status" value="1"/>
</dbReference>
<dbReference type="InterPro" id="IPR035907">
    <property type="entry name" value="Hppk_sf"/>
</dbReference>
<dbReference type="EMBL" id="JRPL02000008">
    <property type="protein sequence ID" value="TLD83388.1"/>
    <property type="molecule type" value="Genomic_DNA"/>
</dbReference>
<dbReference type="GO" id="GO:0003848">
    <property type="term" value="F:2-amino-4-hydroxy-6-hydroxymethyldihydropteridine diphosphokinase activity"/>
    <property type="evidence" value="ECO:0007669"/>
    <property type="project" value="UniProtKB-EC"/>
</dbReference>
<dbReference type="Proteomes" id="UP000029878">
    <property type="component" value="Unassembled WGS sequence"/>
</dbReference>